<dbReference type="OrthoDB" id="18526at2"/>
<dbReference type="GO" id="GO:0016491">
    <property type="term" value="F:oxidoreductase activity"/>
    <property type="evidence" value="ECO:0007669"/>
    <property type="project" value="UniProtKB-KW"/>
</dbReference>
<dbReference type="Gene3D" id="3.50.50.60">
    <property type="entry name" value="FAD/NAD(P)-binding domain"/>
    <property type="match status" value="1"/>
</dbReference>
<dbReference type="Proteomes" id="UP000029493">
    <property type="component" value="Chromosome"/>
</dbReference>
<evidence type="ECO:0000313" key="5">
    <source>
        <dbReference type="EMBL" id="AIR88146.1"/>
    </source>
</evidence>
<gene>
    <name evidence="5" type="ORF">LK03_02310</name>
</gene>
<accession>A0A089WHV1</accession>
<dbReference type="NCBIfam" id="TIGR02352">
    <property type="entry name" value="thiamin_ThiO"/>
    <property type="match status" value="1"/>
</dbReference>
<organism evidence="5 6">
    <name type="scientific">Pseudomonas cremoricolorata</name>
    <dbReference type="NCBI Taxonomy" id="157783"/>
    <lineage>
        <taxon>Bacteria</taxon>
        <taxon>Pseudomonadati</taxon>
        <taxon>Pseudomonadota</taxon>
        <taxon>Gammaproteobacteria</taxon>
        <taxon>Pseudomonadales</taxon>
        <taxon>Pseudomonadaceae</taxon>
        <taxon>Pseudomonas</taxon>
    </lineage>
</organism>
<dbReference type="SUPFAM" id="SSF54373">
    <property type="entry name" value="FAD-linked reductases, C-terminal domain"/>
    <property type="match status" value="1"/>
</dbReference>
<evidence type="ECO:0000259" key="4">
    <source>
        <dbReference type="Pfam" id="PF01266"/>
    </source>
</evidence>
<reference evidence="5 6" key="1">
    <citation type="submission" date="2014-09" db="EMBL/GenBank/DDBJ databases">
        <authorList>
            <person name="Chan K.-G."/>
        </authorList>
    </citation>
    <scope>NUCLEOTIDE SEQUENCE [LARGE SCALE GENOMIC DNA]</scope>
    <source>
        <strain evidence="5 6">ND07</strain>
    </source>
</reference>
<comment type="pathway">
    <text evidence="1">Cofactor biosynthesis; thiamine diphosphate biosynthesis.</text>
</comment>
<dbReference type="PANTHER" id="PTHR13847">
    <property type="entry name" value="SARCOSINE DEHYDROGENASE-RELATED"/>
    <property type="match status" value="1"/>
</dbReference>
<dbReference type="RefSeq" id="WP_038410895.1">
    <property type="nucleotide sequence ID" value="NZ_CP009455.1"/>
</dbReference>
<dbReference type="GO" id="GO:0009228">
    <property type="term" value="P:thiamine biosynthetic process"/>
    <property type="evidence" value="ECO:0007669"/>
    <property type="project" value="UniProtKB-KW"/>
</dbReference>
<evidence type="ECO:0000256" key="2">
    <source>
        <dbReference type="ARBA" id="ARBA00022977"/>
    </source>
</evidence>
<dbReference type="KEGG" id="psw:LK03_02310"/>
<dbReference type="GO" id="GO:0005737">
    <property type="term" value="C:cytoplasm"/>
    <property type="evidence" value="ECO:0007669"/>
    <property type="project" value="TreeGrafter"/>
</dbReference>
<keyword evidence="6" id="KW-1185">Reference proteome</keyword>
<name>A0A089WHV1_9PSED</name>
<dbReference type="GO" id="GO:0009229">
    <property type="term" value="P:thiamine diphosphate biosynthetic process"/>
    <property type="evidence" value="ECO:0007669"/>
    <property type="project" value="UniProtKB-UniPathway"/>
</dbReference>
<dbReference type="EMBL" id="CP009455">
    <property type="protein sequence ID" value="AIR88146.1"/>
    <property type="molecule type" value="Genomic_DNA"/>
</dbReference>
<dbReference type="PANTHER" id="PTHR13847:SF289">
    <property type="entry name" value="GLYCINE OXIDASE"/>
    <property type="match status" value="1"/>
</dbReference>
<protein>
    <submittedName>
        <fullName evidence="5">D-amino acid oxidase</fullName>
    </submittedName>
</protein>
<evidence type="ECO:0000256" key="1">
    <source>
        <dbReference type="ARBA" id="ARBA00004948"/>
    </source>
</evidence>
<dbReference type="UniPathway" id="UPA00060"/>
<dbReference type="eggNOG" id="COG0665">
    <property type="taxonomic scope" value="Bacteria"/>
</dbReference>
<dbReference type="InterPro" id="IPR036188">
    <property type="entry name" value="FAD/NAD-bd_sf"/>
</dbReference>
<dbReference type="Pfam" id="PF01266">
    <property type="entry name" value="DAO"/>
    <property type="match status" value="1"/>
</dbReference>
<dbReference type="STRING" id="157783.LK03_02310"/>
<dbReference type="InterPro" id="IPR012727">
    <property type="entry name" value="Gly_oxidase_ThiO"/>
</dbReference>
<dbReference type="AlphaFoldDB" id="A0A089WHV1"/>
<proteinExistence type="predicted"/>
<dbReference type="InterPro" id="IPR006076">
    <property type="entry name" value="FAD-dep_OxRdtase"/>
</dbReference>
<dbReference type="PRINTS" id="PR00420">
    <property type="entry name" value="RNGMNOXGNASE"/>
</dbReference>
<dbReference type="GO" id="GO:0050660">
    <property type="term" value="F:flavin adenine dinucleotide binding"/>
    <property type="evidence" value="ECO:0007669"/>
    <property type="project" value="InterPro"/>
</dbReference>
<dbReference type="Gene3D" id="3.30.9.10">
    <property type="entry name" value="D-Amino Acid Oxidase, subunit A, domain 2"/>
    <property type="match status" value="1"/>
</dbReference>
<evidence type="ECO:0000256" key="3">
    <source>
        <dbReference type="ARBA" id="ARBA00023002"/>
    </source>
</evidence>
<keyword evidence="3" id="KW-0560">Oxidoreductase</keyword>
<dbReference type="SUPFAM" id="SSF51905">
    <property type="entry name" value="FAD/NAD(P)-binding domain"/>
    <property type="match status" value="1"/>
</dbReference>
<sequence>MNKQVVVVGAGVIGLLTAFNLAMKGAQVTVCEQGEVGRESSWAGGGIVSPLYPWRYSAAVTALAHWSQDFYPQLAERLLASTGIDPEVHTTGLYWLDLPEQDQALEWAEQQQRPLREVDIAQVYDAVPVLGPGFAQAIYMAGVANVRNPRLVKALTAALKGLPNVTVHEQCQVRGFVHGQGRVTGVDIVTDSGARVLGADDVVLCAGAWSGDLLRTLDLELPVQPVKGQMILFKCAEDFLPSMVLANGRYAIPRRDGHILVGSTLEYTGYDKQPTQQALESLKASAFELLPALEEAEVVGHWAGLRPGSPEGVPFIGQVPEHPGLWLNCGHFRNGLVLAPASCQLLCDLLSGAAPIIDPAPYAPAGRLG</sequence>
<keyword evidence="2" id="KW-0784">Thiamine biosynthesis</keyword>
<evidence type="ECO:0000313" key="6">
    <source>
        <dbReference type="Proteomes" id="UP000029493"/>
    </source>
</evidence>
<feature type="domain" description="FAD dependent oxidoreductase" evidence="4">
    <location>
        <begin position="5"/>
        <end position="349"/>
    </location>
</feature>